<evidence type="ECO:0000259" key="3">
    <source>
        <dbReference type="Pfam" id="PF00534"/>
    </source>
</evidence>
<protein>
    <submittedName>
        <fullName evidence="5">Glycosyltransferase family 1 protein</fullName>
    </submittedName>
</protein>
<gene>
    <name evidence="5" type="ORF">GCM10025782_29060</name>
</gene>
<proteinExistence type="predicted"/>
<dbReference type="EMBL" id="BAABLO010000011">
    <property type="protein sequence ID" value="GAA4728452.1"/>
    <property type="molecule type" value="Genomic_DNA"/>
</dbReference>
<organism evidence="5 6">
    <name type="scientific">Pedococcus ginsenosidimutans</name>
    <dbReference type="NCBI Taxonomy" id="490570"/>
    <lineage>
        <taxon>Bacteria</taxon>
        <taxon>Bacillati</taxon>
        <taxon>Actinomycetota</taxon>
        <taxon>Actinomycetes</taxon>
        <taxon>Micrococcales</taxon>
        <taxon>Intrasporangiaceae</taxon>
        <taxon>Pedococcus</taxon>
    </lineage>
</organism>
<name>A0ABP8YJ73_9MICO</name>
<dbReference type="Gene3D" id="3.40.50.2000">
    <property type="entry name" value="Glycogen Phosphorylase B"/>
    <property type="match status" value="2"/>
</dbReference>
<evidence type="ECO:0000313" key="5">
    <source>
        <dbReference type="EMBL" id="GAA4728452.1"/>
    </source>
</evidence>
<dbReference type="RefSeq" id="WP_345504416.1">
    <property type="nucleotide sequence ID" value="NZ_BAABLO010000011.1"/>
</dbReference>
<reference evidence="6" key="1">
    <citation type="journal article" date="2019" name="Int. J. Syst. Evol. Microbiol.">
        <title>The Global Catalogue of Microorganisms (GCM) 10K type strain sequencing project: providing services to taxonomists for standard genome sequencing and annotation.</title>
        <authorList>
            <consortium name="The Broad Institute Genomics Platform"/>
            <consortium name="The Broad Institute Genome Sequencing Center for Infectious Disease"/>
            <person name="Wu L."/>
            <person name="Ma J."/>
        </authorList>
    </citation>
    <scope>NUCLEOTIDE SEQUENCE [LARGE SCALE GENOMIC DNA]</scope>
    <source>
        <strain evidence="6">JCM 18961</strain>
    </source>
</reference>
<dbReference type="PANTHER" id="PTHR45871:SF1">
    <property type="entry name" value="PHOSPHATIDYLINOSITOL N-ACETYLGLUCOSAMINYLTRANSFERASE SUBUNIT A"/>
    <property type="match status" value="1"/>
</dbReference>
<dbReference type="Pfam" id="PF13439">
    <property type="entry name" value="Glyco_transf_4"/>
    <property type="match status" value="1"/>
</dbReference>
<dbReference type="SUPFAM" id="SSF53756">
    <property type="entry name" value="UDP-Glycosyltransferase/glycogen phosphorylase"/>
    <property type="match status" value="1"/>
</dbReference>
<keyword evidence="2" id="KW-0808">Transferase</keyword>
<accession>A0ABP8YJ73</accession>
<evidence type="ECO:0000313" key="6">
    <source>
        <dbReference type="Proteomes" id="UP001500556"/>
    </source>
</evidence>
<feature type="domain" description="Glycosyltransferase subfamily 4-like N-terminal" evidence="4">
    <location>
        <begin position="15"/>
        <end position="158"/>
    </location>
</feature>
<evidence type="ECO:0000256" key="2">
    <source>
        <dbReference type="ARBA" id="ARBA00022679"/>
    </source>
</evidence>
<dbReference type="Proteomes" id="UP001500556">
    <property type="component" value="Unassembled WGS sequence"/>
</dbReference>
<evidence type="ECO:0000259" key="4">
    <source>
        <dbReference type="Pfam" id="PF13439"/>
    </source>
</evidence>
<dbReference type="InterPro" id="IPR028098">
    <property type="entry name" value="Glyco_trans_4-like_N"/>
</dbReference>
<feature type="domain" description="Glycosyl transferase family 1" evidence="3">
    <location>
        <begin position="171"/>
        <end position="326"/>
    </location>
</feature>
<dbReference type="Pfam" id="PF00534">
    <property type="entry name" value="Glycos_transf_1"/>
    <property type="match status" value="1"/>
</dbReference>
<dbReference type="PANTHER" id="PTHR45871">
    <property type="entry name" value="N-ACETYLGLUCOSAMINYL-PHOSPHATIDYLINOSITOL BIOSYNTHETIC PROTEIN"/>
    <property type="match status" value="1"/>
</dbReference>
<dbReference type="CDD" id="cd03801">
    <property type="entry name" value="GT4_PimA-like"/>
    <property type="match status" value="1"/>
</dbReference>
<sequence>MRILHATDTFGPTLGGIEVMVHQLATAQARAGHDVTVLTRTPGPDTEASPGVAGVCRRPEQLGALLRRADVVHGHVSAWSPLALRAVGTGAREDVPAVATVHSMWGVAWPAFRAGAVLGGWTGLPVQWAAVSDAAARPVRLALREREVLVVPNAVDTAFWAPRGPAGPRSEVTVVAVGRMHRRKRPLRLISVLERTRALVPDGTRIRAVVVGDGPQREAFRREVAARGMQSWVQSPGDLSHQQIRALYDVADVFVAPATLESFGIAALEARTAGLVVLAREHTGVGTFVTHGVDGLLSRSDAQMAEQLARLCTDSTLRGRMTAHNRSTVPALDWDNVLHRNEHAYAAAGAVEHACLCVA</sequence>
<keyword evidence="6" id="KW-1185">Reference proteome</keyword>
<evidence type="ECO:0000256" key="1">
    <source>
        <dbReference type="ARBA" id="ARBA00022676"/>
    </source>
</evidence>
<dbReference type="InterPro" id="IPR001296">
    <property type="entry name" value="Glyco_trans_1"/>
</dbReference>
<keyword evidence="1" id="KW-0328">Glycosyltransferase</keyword>
<comment type="caution">
    <text evidence="5">The sequence shown here is derived from an EMBL/GenBank/DDBJ whole genome shotgun (WGS) entry which is preliminary data.</text>
</comment>